<dbReference type="InterPro" id="IPR051783">
    <property type="entry name" value="NAD(P)-dependent_oxidoreduct"/>
</dbReference>
<evidence type="ECO:0000313" key="2">
    <source>
        <dbReference type="EMBL" id="VAW80500.1"/>
    </source>
</evidence>
<dbReference type="EMBL" id="UOFN01000128">
    <property type="protein sequence ID" value="VAW80500.1"/>
    <property type="molecule type" value="Genomic_DNA"/>
</dbReference>
<dbReference type="GO" id="GO:0004029">
    <property type="term" value="F:aldehyde dehydrogenase (NAD+) activity"/>
    <property type="evidence" value="ECO:0007669"/>
    <property type="project" value="TreeGrafter"/>
</dbReference>
<dbReference type="InterPro" id="IPR001509">
    <property type="entry name" value="Epimerase_deHydtase"/>
</dbReference>
<dbReference type="SUPFAM" id="SSF51735">
    <property type="entry name" value="NAD(P)-binding Rossmann-fold domains"/>
    <property type="match status" value="1"/>
</dbReference>
<name>A0A3B0YUX9_9ZZZZ</name>
<dbReference type="PANTHER" id="PTHR48079">
    <property type="entry name" value="PROTEIN YEEZ"/>
    <property type="match status" value="1"/>
</dbReference>
<dbReference type="InterPro" id="IPR036291">
    <property type="entry name" value="NAD(P)-bd_dom_sf"/>
</dbReference>
<organism evidence="2">
    <name type="scientific">hydrothermal vent metagenome</name>
    <dbReference type="NCBI Taxonomy" id="652676"/>
    <lineage>
        <taxon>unclassified sequences</taxon>
        <taxon>metagenomes</taxon>
        <taxon>ecological metagenomes</taxon>
    </lineage>
</organism>
<reference evidence="2" key="1">
    <citation type="submission" date="2018-06" db="EMBL/GenBank/DDBJ databases">
        <authorList>
            <person name="Zhirakovskaya E."/>
        </authorList>
    </citation>
    <scope>NUCLEOTIDE SEQUENCE</scope>
</reference>
<dbReference type="Gene3D" id="3.40.50.720">
    <property type="entry name" value="NAD(P)-binding Rossmann-like Domain"/>
    <property type="match status" value="1"/>
</dbReference>
<dbReference type="AlphaFoldDB" id="A0A3B0YUX9"/>
<dbReference type="PANTHER" id="PTHR48079:SF6">
    <property type="entry name" value="NAD(P)-BINDING DOMAIN-CONTAINING PROTEIN-RELATED"/>
    <property type="match status" value="1"/>
</dbReference>
<gene>
    <name evidence="2" type="ORF">MNBD_GAMMA15-692</name>
</gene>
<dbReference type="GO" id="GO:0005737">
    <property type="term" value="C:cytoplasm"/>
    <property type="evidence" value="ECO:0007669"/>
    <property type="project" value="TreeGrafter"/>
</dbReference>
<sequence length="344" mass="38374">MPKKTVLVTGATGFLGSHVLEALMPDKDIHLIAACRSPSKLLPDFHDEVRQGDLTDSSYIRELTQGVDVICHAAAWTSLWAHRKEEQRLYREPTIALIDAAIKSGVQRFIFDSSVVVSGPCRDGTPISDHKPAQHPGLWPHMDIVVDIENYMRKQSGRGTAMVSLRCGHFTGERFNLGFLSLLLPRLKTHLVPWVAGGKARVPLVDGRDLGSAYALAATVDGLDGFESFNICGPSFPPMREVIDFLHAETGVPRPHFGVPLSGAYVFGWLMEKLNPILPGDPFLTRAIVFLGEDWYAPSDLAQERLGYEPKFDWKTSIRRQLKEMESQGYPRTSLVDGTRWWAR</sequence>
<accession>A0A3B0YUX9</accession>
<feature type="domain" description="NAD-dependent epimerase/dehydratase" evidence="1">
    <location>
        <begin position="6"/>
        <end position="232"/>
    </location>
</feature>
<protein>
    <recommendedName>
        <fullName evidence="1">NAD-dependent epimerase/dehydratase domain-containing protein</fullName>
    </recommendedName>
</protein>
<proteinExistence type="predicted"/>
<dbReference type="Pfam" id="PF01370">
    <property type="entry name" value="Epimerase"/>
    <property type="match status" value="1"/>
</dbReference>
<evidence type="ECO:0000259" key="1">
    <source>
        <dbReference type="Pfam" id="PF01370"/>
    </source>
</evidence>